<accession>A0A8S1R0W8</accession>
<organism evidence="3 4">
    <name type="scientific">Paramecium sonneborni</name>
    <dbReference type="NCBI Taxonomy" id="65129"/>
    <lineage>
        <taxon>Eukaryota</taxon>
        <taxon>Sar</taxon>
        <taxon>Alveolata</taxon>
        <taxon>Ciliophora</taxon>
        <taxon>Intramacronucleata</taxon>
        <taxon>Oligohymenophorea</taxon>
        <taxon>Peniculida</taxon>
        <taxon>Parameciidae</taxon>
        <taxon>Paramecium</taxon>
    </lineage>
</organism>
<dbReference type="AlphaFoldDB" id="A0A8S1R0W8"/>
<dbReference type="GO" id="GO:0000774">
    <property type="term" value="F:adenyl-nucleotide exchange factor activity"/>
    <property type="evidence" value="ECO:0007669"/>
    <property type="project" value="TreeGrafter"/>
</dbReference>
<evidence type="ECO:0000313" key="4">
    <source>
        <dbReference type="Proteomes" id="UP000692954"/>
    </source>
</evidence>
<evidence type="ECO:0000313" key="3">
    <source>
        <dbReference type="EMBL" id="CAD8120722.1"/>
    </source>
</evidence>
<name>A0A8S1R0W8_9CILI</name>
<reference evidence="3" key="1">
    <citation type="submission" date="2021-01" db="EMBL/GenBank/DDBJ databases">
        <authorList>
            <consortium name="Genoscope - CEA"/>
            <person name="William W."/>
        </authorList>
    </citation>
    <scope>NUCLEOTIDE SEQUENCE</scope>
</reference>
<proteinExistence type="predicted"/>
<dbReference type="InterPro" id="IPR013918">
    <property type="entry name" value="Nucleotide_exch_fac_Fes1"/>
</dbReference>
<dbReference type="OrthoDB" id="10250458at2759"/>
<dbReference type="InterPro" id="IPR050693">
    <property type="entry name" value="Hsp70_NEF-Inhibitors"/>
</dbReference>
<dbReference type="PANTHER" id="PTHR19316:SF18">
    <property type="entry name" value="HSP70-BINDING PROTEIN 1"/>
    <property type="match status" value="1"/>
</dbReference>
<keyword evidence="1" id="KW-0677">Repeat</keyword>
<sequence>MDWTGLLAWSIDQKKGEKFDTSIKPMDEETKKWLCEALQSYSVDEFQMIKDLLDKIAKPEQEDEEQQRLEWFEQLMELLDALDRANDFCKIGGLSLMFNYFQTSKFDSIKLQILKIIQNCNQNNAFVQEFCGQNNYLQLLLQIEKIQNLKLKEQLVSALSSMIRGECLKNKRKFIDMNGLNILLNHLDSNRCIEKIANLFRDLLYYDDQLHKTYHDLSKFSNTAGQSIKQQDKKNYNLTTDINDELLKSNELPENKKYKGIIKKILIDLKFLNYANKFIFDTSIKTSDLRIQFLQCSVILLKFQDDEEFKKIIKIHFENLIKEQDKDEGEINLCKQIL</sequence>
<evidence type="ECO:0000256" key="1">
    <source>
        <dbReference type="ARBA" id="ARBA00022737"/>
    </source>
</evidence>
<comment type="caution">
    <text evidence="3">The sequence shown here is derived from an EMBL/GenBank/DDBJ whole genome shotgun (WGS) entry which is preliminary data.</text>
</comment>
<dbReference type="Pfam" id="PF08609">
    <property type="entry name" value="Fes1"/>
    <property type="match status" value="1"/>
</dbReference>
<dbReference type="PANTHER" id="PTHR19316">
    <property type="entry name" value="PROTEIN FOLDING REGULATOR"/>
    <property type="match status" value="1"/>
</dbReference>
<protein>
    <recommendedName>
        <fullName evidence="2">Nucleotide exchange factor Fes1 domain-containing protein</fullName>
    </recommendedName>
</protein>
<keyword evidence="4" id="KW-1185">Reference proteome</keyword>
<dbReference type="EMBL" id="CAJJDN010000127">
    <property type="protein sequence ID" value="CAD8120722.1"/>
    <property type="molecule type" value="Genomic_DNA"/>
</dbReference>
<dbReference type="Proteomes" id="UP000692954">
    <property type="component" value="Unassembled WGS sequence"/>
</dbReference>
<feature type="domain" description="Nucleotide exchange factor Fes1" evidence="2">
    <location>
        <begin position="5"/>
        <end position="87"/>
    </location>
</feature>
<evidence type="ECO:0000259" key="2">
    <source>
        <dbReference type="Pfam" id="PF08609"/>
    </source>
</evidence>
<gene>
    <name evidence="3" type="ORF">PSON_ATCC_30995.1.T1270181</name>
</gene>
<dbReference type="GO" id="GO:0005783">
    <property type="term" value="C:endoplasmic reticulum"/>
    <property type="evidence" value="ECO:0007669"/>
    <property type="project" value="TreeGrafter"/>
</dbReference>